<evidence type="ECO:0000256" key="2">
    <source>
        <dbReference type="SAM" id="MobiDB-lite"/>
    </source>
</evidence>
<dbReference type="InterPro" id="IPR000504">
    <property type="entry name" value="RRM_dom"/>
</dbReference>
<dbReference type="PANTHER" id="PTHR23003">
    <property type="entry name" value="RNA RECOGNITION MOTIF RRM DOMAIN CONTAINING PROTEIN"/>
    <property type="match status" value="1"/>
</dbReference>
<reference evidence="3" key="1">
    <citation type="submission" date="2020-04" db="EMBL/GenBank/DDBJ databases">
        <authorList>
            <person name="Alioto T."/>
            <person name="Alioto T."/>
            <person name="Gomez Garrido J."/>
        </authorList>
    </citation>
    <scope>NUCLEOTIDE SEQUENCE</scope>
    <source>
        <strain evidence="3">A484AB</strain>
    </source>
</reference>
<dbReference type="Gene3D" id="3.30.70.330">
    <property type="match status" value="2"/>
</dbReference>
<dbReference type="Proteomes" id="UP001152795">
    <property type="component" value="Unassembled WGS sequence"/>
</dbReference>
<dbReference type="SUPFAM" id="SSF54928">
    <property type="entry name" value="RNA-binding domain, RBD"/>
    <property type="match status" value="1"/>
</dbReference>
<keyword evidence="4" id="KW-1185">Reference proteome</keyword>
<accession>A0A7D9D635</accession>
<dbReference type="EMBL" id="CACRXK020000041">
    <property type="protein sequence ID" value="CAB3977308.1"/>
    <property type="molecule type" value="Genomic_DNA"/>
</dbReference>
<dbReference type="InterPro" id="IPR035979">
    <property type="entry name" value="RBD_domain_sf"/>
</dbReference>
<proteinExistence type="predicted"/>
<feature type="compositionally biased region" description="Basic residues" evidence="2">
    <location>
        <begin position="193"/>
        <end position="225"/>
    </location>
</feature>
<evidence type="ECO:0000256" key="1">
    <source>
        <dbReference type="ARBA" id="ARBA00022884"/>
    </source>
</evidence>
<feature type="region of interest" description="Disordered" evidence="2">
    <location>
        <begin position="182"/>
        <end position="290"/>
    </location>
</feature>
<dbReference type="InterPro" id="IPR050374">
    <property type="entry name" value="RRT5_SRSF_SR"/>
</dbReference>
<name>A0A7D9D635_PARCT</name>
<evidence type="ECO:0000313" key="4">
    <source>
        <dbReference type="Proteomes" id="UP001152795"/>
    </source>
</evidence>
<dbReference type="InterPro" id="IPR012677">
    <property type="entry name" value="Nucleotide-bd_a/b_plait_sf"/>
</dbReference>
<dbReference type="SMART" id="SM00360">
    <property type="entry name" value="RRM"/>
    <property type="match status" value="2"/>
</dbReference>
<dbReference type="Pfam" id="PF00076">
    <property type="entry name" value="RRM_1"/>
    <property type="match status" value="2"/>
</dbReference>
<gene>
    <name evidence="3" type="ORF">PACLA_8A010396</name>
</gene>
<dbReference type="PANTHER" id="PTHR23003:SF51">
    <property type="entry name" value="SERINE-ARGININE PROTEIN 55"/>
    <property type="match status" value="1"/>
</dbReference>
<feature type="compositionally biased region" description="Basic and acidic residues" evidence="2">
    <location>
        <begin position="226"/>
        <end position="249"/>
    </location>
</feature>
<keyword evidence="1" id="KW-0694">RNA-binding</keyword>
<dbReference type="AlphaFoldDB" id="A0A7D9D635"/>
<dbReference type="GO" id="GO:0005634">
    <property type="term" value="C:nucleus"/>
    <property type="evidence" value="ECO:0007669"/>
    <property type="project" value="TreeGrafter"/>
</dbReference>
<protein>
    <submittedName>
        <fullName evidence="3">Serine arginine-rich splicing factor 5-like</fullName>
    </submittedName>
</protein>
<dbReference type="OrthoDB" id="1099063at2759"/>
<organism evidence="3 4">
    <name type="scientific">Paramuricea clavata</name>
    <name type="common">Red gorgonian</name>
    <name type="synonym">Violescent sea-whip</name>
    <dbReference type="NCBI Taxonomy" id="317549"/>
    <lineage>
        <taxon>Eukaryota</taxon>
        <taxon>Metazoa</taxon>
        <taxon>Cnidaria</taxon>
        <taxon>Anthozoa</taxon>
        <taxon>Octocorallia</taxon>
        <taxon>Malacalcyonacea</taxon>
        <taxon>Plexauridae</taxon>
        <taxon>Paramuricea</taxon>
    </lineage>
</organism>
<dbReference type="GO" id="GO:0003729">
    <property type="term" value="F:mRNA binding"/>
    <property type="evidence" value="ECO:0007669"/>
    <property type="project" value="TreeGrafter"/>
</dbReference>
<sequence length="290" mass="33909">MSRSKTRLYFGKLREDTRERDLEKFVRGYGQVRDISIKKGYGFVEFYDERDAEDVVWDLNGRDLLGERVIIEHAREPSSRRDFSYGFRRERSPDRYRSGRGRDYRSRNIPVRTDHRLLVENLSSRVNWQELKEIFNDVSEVTFTDAHKRERNTGIVEFATKDDMKTALKKLQGHDINGKKIKLSIEKVGGSRSRSRSKDRRSRSKSPKRRRRSRSKSPKRSRSKSGSKEAEEKEASKSRSRSKSEEPKSRSQSPEAEGEESNRESEHESGNESPQRNGDEENGNEEEDAE</sequence>
<dbReference type="PROSITE" id="PS50102">
    <property type="entry name" value="RRM"/>
    <property type="match status" value="2"/>
</dbReference>
<dbReference type="GO" id="GO:0005737">
    <property type="term" value="C:cytoplasm"/>
    <property type="evidence" value="ECO:0007669"/>
    <property type="project" value="TreeGrafter"/>
</dbReference>
<feature type="compositionally biased region" description="Basic and acidic residues" evidence="2">
    <location>
        <begin position="260"/>
        <end position="270"/>
    </location>
</feature>
<feature type="compositionally biased region" description="Acidic residues" evidence="2">
    <location>
        <begin position="280"/>
        <end position="290"/>
    </location>
</feature>
<evidence type="ECO:0000313" key="3">
    <source>
        <dbReference type="EMBL" id="CAB3977308.1"/>
    </source>
</evidence>
<comment type="caution">
    <text evidence="3">The sequence shown here is derived from an EMBL/GenBank/DDBJ whole genome shotgun (WGS) entry which is preliminary data.</text>
</comment>